<evidence type="ECO:0000313" key="4">
    <source>
        <dbReference type="Proteomes" id="UP000825701"/>
    </source>
</evidence>
<dbReference type="Proteomes" id="UP000825701">
    <property type="component" value="Chromosome"/>
</dbReference>
<organism evidence="3 4">
    <name type="scientific">Chenggangzhangella methanolivorans</name>
    <dbReference type="NCBI Taxonomy" id="1437009"/>
    <lineage>
        <taxon>Bacteria</taxon>
        <taxon>Pseudomonadati</taxon>
        <taxon>Pseudomonadota</taxon>
        <taxon>Alphaproteobacteria</taxon>
        <taxon>Hyphomicrobiales</taxon>
        <taxon>Methylopilaceae</taxon>
        <taxon>Chenggangzhangella</taxon>
    </lineage>
</organism>
<evidence type="ECO:0000259" key="2">
    <source>
        <dbReference type="Pfam" id="PF07756"/>
    </source>
</evidence>
<feature type="compositionally biased region" description="Basic and acidic residues" evidence="1">
    <location>
        <begin position="94"/>
        <end position="104"/>
    </location>
</feature>
<evidence type="ECO:0000256" key="1">
    <source>
        <dbReference type="SAM" id="MobiDB-lite"/>
    </source>
</evidence>
<dbReference type="AlphaFoldDB" id="A0A9E6RF25"/>
<keyword evidence="4" id="KW-1185">Reference proteome</keyword>
<name>A0A9E6RF25_9HYPH</name>
<accession>A0A9E6RF25</accession>
<evidence type="ECO:0000313" key="3">
    <source>
        <dbReference type="EMBL" id="QZO02364.1"/>
    </source>
</evidence>
<reference evidence="3" key="1">
    <citation type="submission" date="2021-08" db="EMBL/GenBank/DDBJ databases">
        <authorList>
            <person name="Zhang H."/>
            <person name="Xu M."/>
            <person name="Yu Z."/>
            <person name="Yang L."/>
            <person name="Cai Y."/>
        </authorList>
    </citation>
    <scope>NUCLEOTIDE SEQUENCE</scope>
    <source>
        <strain evidence="3">CHL1</strain>
    </source>
</reference>
<protein>
    <submittedName>
        <fullName evidence="3">DUF1612 domain-containing protein</fullName>
    </submittedName>
</protein>
<gene>
    <name evidence="3" type="ORF">K6K41_12770</name>
</gene>
<feature type="region of interest" description="Disordered" evidence="1">
    <location>
        <begin position="86"/>
        <end position="143"/>
    </location>
</feature>
<dbReference type="InterPro" id="IPR011670">
    <property type="entry name" value="DUF1612"/>
</dbReference>
<proteinExistence type="predicted"/>
<dbReference type="EMBL" id="CP081869">
    <property type="protein sequence ID" value="QZO02364.1"/>
    <property type="molecule type" value="Genomic_DNA"/>
</dbReference>
<dbReference type="KEGG" id="cmet:K6K41_12770"/>
<feature type="domain" description="DUF1612" evidence="2">
    <location>
        <begin position="7"/>
        <end position="110"/>
    </location>
</feature>
<dbReference type="Pfam" id="PF07756">
    <property type="entry name" value="DUF1612"/>
    <property type="match status" value="1"/>
</dbReference>
<feature type="compositionally biased region" description="Polar residues" evidence="1">
    <location>
        <begin position="112"/>
        <end position="123"/>
    </location>
</feature>
<sequence>MQDRPSLVYDLDWNEDARLAAWRGVAGETKVLPPTLASAIALDAWNEIAPLQSQSCLGRLLAAELLRGRGKTRAHLGSLSLGLKAPPQQRRWKRDPATRLDVTIERLGTGQKPVSRSITGSRASESDSHGAPAIAVRTPACRA</sequence>